<dbReference type="RefSeq" id="WP_053549560.1">
    <property type="nucleotide sequence ID" value="NZ_CP010802.1"/>
</dbReference>
<dbReference type="Proteomes" id="UP000057158">
    <property type="component" value="Chromosome"/>
</dbReference>
<organism evidence="2 3">
    <name type="scientific">Desulfuromonas soudanensis</name>
    <dbReference type="NCBI Taxonomy" id="1603606"/>
    <lineage>
        <taxon>Bacteria</taxon>
        <taxon>Pseudomonadati</taxon>
        <taxon>Thermodesulfobacteriota</taxon>
        <taxon>Desulfuromonadia</taxon>
        <taxon>Desulfuromonadales</taxon>
        <taxon>Desulfuromonadaceae</taxon>
        <taxon>Desulfuromonas</taxon>
    </lineage>
</organism>
<reference evidence="2 3" key="1">
    <citation type="submission" date="2015-07" db="EMBL/GenBank/DDBJ databases">
        <title>Isolation and Genomic Characterization of a Novel Halophilic Metal-Reducing Deltaproteobacterium from the Deep Subsurface.</title>
        <authorList>
            <person name="Badalamenti J.P."/>
            <person name="Summers Z.M."/>
            <person name="Gralnick J.A."/>
            <person name="Bond D.R."/>
        </authorList>
    </citation>
    <scope>NUCLEOTIDE SEQUENCE [LARGE SCALE GENOMIC DNA]</scope>
    <source>
        <strain evidence="2 3">WTL</strain>
    </source>
</reference>
<gene>
    <name evidence="2" type="ORF">DSOUD_0557</name>
</gene>
<evidence type="ECO:0000313" key="3">
    <source>
        <dbReference type="Proteomes" id="UP000057158"/>
    </source>
</evidence>
<dbReference type="EMBL" id="CP010802">
    <property type="protein sequence ID" value="ALC15346.1"/>
    <property type="molecule type" value="Genomic_DNA"/>
</dbReference>
<keyword evidence="3" id="KW-1185">Reference proteome</keyword>
<evidence type="ECO:0000259" key="1">
    <source>
        <dbReference type="Pfam" id="PF07238"/>
    </source>
</evidence>
<dbReference type="OrthoDB" id="5405650at2"/>
<feature type="domain" description="PilZ" evidence="1">
    <location>
        <begin position="94"/>
        <end position="193"/>
    </location>
</feature>
<protein>
    <recommendedName>
        <fullName evidence="1">PilZ domain-containing protein</fullName>
    </recommendedName>
</protein>
<dbReference type="Pfam" id="PF07238">
    <property type="entry name" value="PilZ"/>
    <property type="match status" value="1"/>
</dbReference>
<dbReference type="KEGG" id="des:DSOUD_0557"/>
<dbReference type="PATRIC" id="fig|1603606.3.peg.606"/>
<proteinExistence type="predicted"/>
<dbReference type="GO" id="GO:0035438">
    <property type="term" value="F:cyclic-di-GMP binding"/>
    <property type="evidence" value="ECO:0007669"/>
    <property type="project" value="InterPro"/>
</dbReference>
<evidence type="ECO:0000313" key="2">
    <source>
        <dbReference type="EMBL" id="ALC15346.1"/>
    </source>
</evidence>
<dbReference type="InterPro" id="IPR009875">
    <property type="entry name" value="PilZ_domain"/>
</dbReference>
<dbReference type="AlphaFoldDB" id="A0A0M4CZB9"/>
<accession>A0A0M4CZB9</accession>
<sequence length="226" mass="25228">MLFDRTDEAPEKRRIALRIDGRGLQAVLGAILREWRYEVVVDGPCELILADEGAGTPAGDGPVLRLGTPGPLSFPLSLEALWQALESRFHLRPRRHLRITLPQDIEVRQGRLRQVSSLVSLSPRGGRFAYPREVARGEEVELRLPIGEADLTLGARVIYAVPLGEWQSGPDYNVGVVFDRQEEKQKTLQAFIARSYLERVRLAVDEDLFCAGAVFFQTPGEGNREG</sequence>
<name>A0A0M4CZB9_9BACT</name>